<evidence type="ECO:0008006" key="3">
    <source>
        <dbReference type="Google" id="ProtNLM"/>
    </source>
</evidence>
<dbReference type="Proteomes" id="UP001222027">
    <property type="component" value="Unassembled WGS sequence"/>
</dbReference>
<reference evidence="1 2" key="1">
    <citation type="submission" date="2022-12" db="EMBL/GenBank/DDBJ databases">
        <title>Chromosome-scale assembly of the Ensete ventricosum genome.</title>
        <authorList>
            <person name="Dussert Y."/>
            <person name="Stocks J."/>
            <person name="Wendawek A."/>
            <person name="Woldeyes F."/>
            <person name="Nichols R.A."/>
            <person name="Borrell J.S."/>
        </authorList>
    </citation>
    <scope>NUCLEOTIDE SEQUENCE [LARGE SCALE GENOMIC DNA]</scope>
    <source>
        <strain evidence="2">cv. Maze</strain>
        <tissue evidence="1">Seeds</tissue>
    </source>
</reference>
<evidence type="ECO:0000313" key="2">
    <source>
        <dbReference type="Proteomes" id="UP001222027"/>
    </source>
</evidence>
<name>A0AAV8RV98_ENSVE</name>
<dbReference type="AlphaFoldDB" id="A0AAV8RV98"/>
<dbReference type="EMBL" id="JAQQAF010000001">
    <property type="protein sequence ID" value="KAJ8511418.1"/>
    <property type="molecule type" value="Genomic_DNA"/>
</dbReference>
<proteinExistence type="predicted"/>
<evidence type="ECO:0000313" key="1">
    <source>
        <dbReference type="EMBL" id="KAJ8511418.1"/>
    </source>
</evidence>
<organism evidence="1 2">
    <name type="scientific">Ensete ventricosum</name>
    <name type="common">Abyssinian banana</name>
    <name type="synonym">Musa ensete</name>
    <dbReference type="NCBI Taxonomy" id="4639"/>
    <lineage>
        <taxon>Eukaryota</taxon>
        <taxon>Viridiplantae</taxon>
        <taxon>Streptophyta</taxon>
        <taxon>Embryophyta</taxon>
        <taxon>Tracheophyta</taxon>
        <taxon>Spermatophyta</taxon>
        <taxon>Magnoliopsida</taxon>
        <taxon>Liliopsida</taxon>
        <taxon>Zingiberales</taxon>
        <taxon>Musaceae</taxon>
        <taxon>Ensete</taxon>
    </lineage>
</organism>
<keyword evidence="2" id="KW-1185">Reference proteome</keyword>
<sequence length="216" mass="22553">MLSRSLRIAQPSTHSGTGFTLRVWWSPLNPFLPQAAAAISQPPALLLRSRAPATYDHVIPVSLSSTAEALLLSPRSVCQGQHRALSLPIASPSASPLIPRSPSGWYSPGTLTLSGSSSDLASFPTSKSSTSAPSLSSSAPPTAFAISISISLVAWSSISGATSSSSISGASNAYFRQSFRNSFCRSFPSLLQPIILSVRLLHLPRATAGFTFNAAP</sequence>
<comment type="caution">
    <text evidence="1">The sequence shown here is derived from an EMBL/GenBank/DDBJ whole genome shotgun (WGS) entry which is preliminary data.</text>
</comment>
<accession>A0AAV8RV98</accession>
<protein>
    <recommendedName>
        <fullName evidence="3">REJ domain-containing protein</fullName>
    </recommendedName>
</protein>
<gene>
    <name evidence="1" type="ORF">OPV22_001852</name>
</gene>